<evidence type="ECO:0000256" key="5">
    <source>
        <dbReference type="ARBA" id="ARBA00053339"/>
    </source>
</evidence>
<dbReference type="OrthoDB" id="200349at2759"/>
<dbReference type="PANTHER" id="PTHR11051">
    <property type="entry name" value="GLYCOSYL HYDROLASE-RELATED"/>
    <property type="match status" value="1"/>
</dbReference>
<evidence type="ECO:0000256" key="8">
    <source>
        <dbReference type="ARBA" id="ARBA00079982"/>
    </source>
</evidence>
<accession>A0A6J2SRQ8</accession>
<keyword evidence="3" id="KW-0326">Glycosidase</keyword>
<evidence type="ECO:0000256" key="3">
    <source>
        <dbReference type="ARBA" id="ARBA00023295"/>
    </source>
</evidence>
<evidence type="ECO:0000259" key="9">
    <source>
        <dbReference type="Pfam" id="PF03632"/>
    </source>
</evidence>
<dbReference type="Pfam" id="PF03632">
    <property type="entry name" value="Glyco_hydro_65m"/>
    <property type="match status" value="1"/>
</dbReference>
<evidence type="ECO:0000313" key="11">
    <source>
        <dbReference type="RefSeq" id="XP_030080423.1"/>
    </source>
</evidence>
<dbReference type="SUPFAM" id="SSF48208">
    <property type="entry name" value="Six-hairpin glycosidases"/>
    <property type="match status" value="1"/>
</dbReference>
<dbReference type="GO" id="GO:0005975">
    <property type="term" value="P:carbohydrate metabolic process"/>
    <property type="evidence" value="ECO:0007669"/>
    <property type="project" value="InterPro"/>
</dbReference>
<comment type="function">
    <text evidence="5">Catalyzes the hydrolysis of glucose from the disaccharide unit linked to hydroxylysine residues of collagen and collagen-like proteins.</text>
</comment>
<name>A0A6J2SRQ8_DROHY</name>
<comment type="similarity">
    <text evidence="1">Belongs to the glycosyl hydrolase 65 family.</text>
</comment>
<dbReference type="FunFam" id="1.50.10.10:FF:000023">
    <property type="entry name" value="Protein-glucosylgalactosylhydroxylysine glucosidase"/>
    <property type="match status" value="1"/>
</dbReference>
<dbReference type="EC" id="3.2.1.107" evidence="6"/>
<dbReference type="Gene3D" id="1.50.10.10">
    <property type="match status" value="1"/>
</dbReference>
<sequence>MNGTNSDLILAGYGYGYWPLDLNFMPSLSNGHLGYTVFGNAVFMNGVYNGAGGDSRRARIPNWINITAELCNPTGCQISNDFTDISYEMDLRGGYFRYKKNYESLGLTLEQRTYPHRYYNRALIYEVLAYRQTSVALTHDTQYLKLSQQPGNASDAFNFVVLNNGSVALEDYRLLRGVTKVVELKEFQPNPHEIYVLFSESLEQPLILNWPTWQTELRHRIIICIDRQQSVVRKELQDMLQLTPAALLQSHVDAWTDFWDKQFSIEIIGNALELSRIVNAGIFYMASSLPTLSSNQANGPYYGQSPTGLARGNLDADYEGHNFWDTEIWMLPVITQFNFEFAKQLLDYRYNHLKGARYNAQAMGNQGARFPWESAFTGTEVINPCCLEIAQQEIHISPDISFGLQKFFAQSNDYAWLCQRAWPIAAEVAEFLVSRSTCEETCHFYNIMGPDEDHSNVDDNVYTNAVAKIALDFAVWAGSNCSNSSAELFEKWQQLRDKLIILHDVKLDYHPQHSGYKLNETVKQADTILLGYPLQFDTSATHLNDLQYYANVTRASGPAMTWSMFAANYLSTNQSSRAHEYFARGYQNYVHKEFKVWSEVPIGYKGSANFLTGIGGFLQSLIFGYGGLSFARAGDTSQMQLSTPNVPPEVQQVLIRYIQFAQSKCFWSFKYNSSNMICTGPANQSFELLQGNQRKLLGNRFNVTLNRGDAAMYINVLSSAVRE</sequence>
<proteinExistence type="inferred from homology"/>
<evidence type="ECO:0000256" key="2">
    <source>
        <dbReference type="ARBA" id="ARBA00022801"/>
    </source>
</evidence>
<dbReference type="InterPro" id="IPR012341">
    <property type="entry name" value="6hp_glycosidase-like_sf"/>
</dbReference>
<dbReference type="GO" id="GO:0047402">
    <property type="term" value="F:protein-glucosylgalactosylhydroxylysine glucosidase activity"/>
    <property type="evidence" value="ECO:0007669"/>
    <property type="project" value="UniProtKB-EC"/>
</dbReference>
<dbReference type="AlphaFoldDB" id="A0A6J2SRQ8"/>
<dbReference type="InterPro" id="IPR008928">
    <property type="entry name" value="6-hairpin_glycosidase_sf"/>
</dbReference>
<dbReference type="RefSeq" id="XP_030080423.1">
    <property type="nucleotide sequence ID" value="XM_030224563.1"/>
</dbReference>
<dbReference type="Proteomes" id="UP000504633">
    <property type="component" value="Unplaced"/>
</dbReference>
<evidence type="ECO:0000256" key="6">
    <source>
        <dbReference type="ARBA" id="ARBA00066430"/>
    </source>
</evidence>
<dbReference type="OMA" id="DKAWPIA"/>
<evidence type="ECO:0000256" key="4">
    <source>
        <dbReference type="ARBA" id="ARBA00051415"/>
    </source>
</evidence>
<dbReference type="GeneID" id="111603770"/>
<dbReference type="InterPro" id="IPR005195">
    <property type="entry name" value="Glyco_hydro_65_M"/>
</dbReference>
<gene>
    <name evidence="11" type="primary">LOC111603770</name>
</gene>
<organism evidence="10 11">
    <name type="scientific">Drosophila hydei</name>
    <name type="common">Fruit fly</name>
    <dbReference type="NCBI Taxonomy" id="7224"/>
    <lineage>
        <taxon>Eukaryota</taxon>
        <taxon>Metazoa</taxon>
        <taxon>Ecdysozoa</taxon>
        <taxon>Arthropoda</taxon>
        <taxon>Hexapoda</taxon>
        <taxon>Insecta</taxon>
        <taxon>Pterygota</taxon>
        <taxon>Neoptera</taxon>
        <taxon>Endopterygota</taxon>
        <taxon>Diptera</taxon>
        <taxon>Brachycera</taxon>
        <taxon>Muscomorpha</taxon>
        <taxon>Ephydroidea</taxon>
        <taxon>Drosophilidae</taxon>
        <taxon>Drosophila</taxon>
    </lineage>
</organism>
<dbReference type="PANTHER" id="PTHR11051:SF8">
    <property type="entry name" value="PROTEIN-GLUCOSYLGALACTOSYLHYDROXYLYSINE GLUCOSIDASE"/>
    <property type="match status" value="1"/>
</dbReference>
<reference evidence="11" key="1">
    <citation type="submission" date="2025-08" db="UniProtKB">
        <authorList>
            <consortium name="RefSeq"/>
        </authorList>
    </citation>
    <scope>IDENTIFICATION</scope>
    <source>
        <strain evidence="11">15085-1641.00</strain>
        <tissue evidence="11">Whole body</tissue>
    </source>
</reference>
<comment type="catalytic activity">
    <reaction evidence="4">
        <text>(5R)-5-O-[alpha-D-glucosyl-(1-&gt;2)-beta-D-galactosyl]-5-hydroxy-L-lysyl-[collagen] + H2O = (5R)-5-O-(beta-D-galactosyl)-5-hydroxy-L-lysyl-[collagen] + D-glucose</text>
        <dbReference type="Rhea" id="RHEA:11068"/>
        <dbReference type="Rhea" id="RHEA-COMP:12753"/>
        <dbReference type="Rhea" id="RHEA-COMP:12754"/>
        <dbReference type="ChEBI" id="CHEBI:4167"/>
        <dbReference type="ChEBI" id="CHEBI:15377"/>
        <dbReference type="ChEBI" id="CHEBI:133443"/>
        <dbReference type="ChEBI" id="CHEBI:133452"/>
        <dbReference type="EC" id="3.2.1.107"/>
    </reaction>
</comment>
<dbReference type="KEGG" id="dhe:111603770"/>
<feature type="domain" description="Glycoside hydrolase family 65 central catalytic" evidence="9">
    <location>
        <begin position="311"/>
        <end position="517"/>
    </location>
</feature>
<evidence type="ECO:0000313" key="10">
    <source>
        <dbReference type="Proteomes" id="UP000504633"/>
    </source>
</evidence>
<evidence type="ECO:0000256" key="1">
    <source>
        <dbReference type="ARBA" id="ARBA00006768"/>
    </source>
</evidence>
<protein>
    <recommendedName>
        <fullName evidence="7">Protein-glucosylgalactosylhydroxylysine glucosidase</fullName>
        <ecNumber evidence="6">3.2.1.107</ecNumber>
    </recommendedName>
    <alternativeName>
        <fullName evidence="8">Acid trehalase-like protein 1</fullName>
    </alternativeName>
</protein>
<keyword evidence="10" id="KW-1185">Reference proteome</keyword>
<evidence type="ECO:0000256" key="7">
    <source>
        <dbReference type="ARBA" id="ARBA00071505"/>
    </source>
</evidence>
<keyword evidence="2" id="KW-0378">Hydrolase</keyword>